<reference evidence="1 2" key="1">
    <citation type="journal article" date="2012" name="J. Bacteriol.">
        <title>Draft genome of Streptomyces tsukubaensis NRRL 18488, the producer of the clinically important immunosuppressant tacrolimus (FK506).</title>
        <authorList>
            <person name="Barreiro C."/>
            <person name="Prieto C."/>
            <person name="Sola-Landa A."/>
            <person name="Solera E."/>
            <person name="Martinez-Castro M."/>
            <person name="Perez-Redondo R."/>
            <person name="Garcia-Estrada C."/>
            <person name="Aparicio J.F."/>
            <person name="Fernandez-Martinez L.T."/>
            <person name="Santos-Aberturas J."/>
            <person name="Salehi-Najafabadi Z."/>
            <person name="Rodriguez-Garcia A."/>
            <person name="Tauch A."/>
            <person name="Martin J.F."/>
        </authorList>
    </citation>
    <scope>NUCLEOTIDE SEQUENCE [LARGE SCALE GENOMIC DNA]</scope>
    <source>
        <strain evidence="2">DSM 42081 / NBRC 108919 / NRRL 18488 / 9993</strain>
    </source>
</reference>
<evidence type="ECO:0000313" key="2">
    <source>
        <dbReference type="Proteomes" id="UP000005940"/>
    </source>
</evidence>
<proteinExistence type="predicted"/>
<geneLocation type="plasmid" evidence="1 2">
    <name>pSTS2</name>
</geneLocation>
<keyword evidence="2" id="KW-1185">Reference proteome</keyword>
<organism evidence="1 2">
    <name type="scientific">Streptomyces tsukubensis (strain DSM 42081 / NBRC 108919 / NRRL 18488 / 9993)</name>
    <dbReference type="NCBI Taxonomy" id="1114943"/>
    <lineage>
        <taxon>Bacteria</taxon>
        <taxon>Bacillati</taxon>
        <taxon>Actinomycetota</taxon>
        <taxon>Actinomycetes</taxon>
        <taxon>Kitasatosporales</taxon>
        <taxon>Streptomycetaceae</taxon>
        <taxon>Streptomyces</taxon>
    </lineage>
</organism>
<accession>I2MSY9</accession>
<dbReference type="AlphaFoldDB" id="I2MSY9"/>
<protein>
    <submittedName>
        <fullName evidence="1">Uncharacterized protein</fullName>
    </submittedName>
</protein>
<gene>
    <name evidence="1" type="ORF">STSU_000155</name>
</gene>
<sequence>MLPKDAGPNRRYCDATCRSRHWRRVQRRENIFQRAVQQGIEILAGGVDRYVEGRCPVCGWSVSLRKRRDSVYCSPRCRTRAWRLRAGLRDASERSLPETSPGDA</sequence>
<name>I2MSY9_STRT9</name>
<dbReference type="Proteomes" id="UP000005940">
    <property type="component" value="Plasmid pSTS2"/>
</dbReference>
<dbReference type="EMBL" id="CP029158">
    <property type="protein sequence ID" value="QKM65803.1"/>
    <property type="molecule type" value="Genomic_DNA"/>
</dbReference>
<keyword evidence="1" id="KW-0614">Plasmid</keyword>
<evidence type="ECO:0000313" key="1">
    <source>
        <dbReference type="EMBL" id="QKM65803.1"/>
    </source>
</evidence>